<feature type="region of interest" description="Disordered" evidence="1">
    <location>
        <begin position="493"/>
        <end position="513"/>
    </location>
</feature>
<dbReference type="SUPFAM" id="SSF56235">
    <property type="entry name" value="N-terminal nucleophile aminohydrolases (Ntn hydrolases)"/>
    <property type="match status" value="1"/>
</dbReference>
<evidence type="ECO:0000256" key="1">
    <source>
        <dbReference type="SAM" id="MobiDB-lite"/>
    </source>
</evidence>
<sequence length="513" mass="53400">MTPTTFAVASPHHLATQAGEDTFRAGGNAIDAAITAAAVLTVVYPNNTALGGDLVALVRTPDGAVRCVNATGPAPARQTLERLRGLHGDELPMRGIDTVTVPGGVRGWASLRSFGARLEWAAHFTAAIRAAADGAPVGRSLGAAIAEKRDVLAADPGCSQVFLPGGVPLAEGDPLVQPALARTLTELQQGGPDAFYRGALGRRLAAGLAGLGSVMTPDDLAAFEPEIAEPLRGEFRGHEVITSPPNTQGFVLLRALDRLRRLGDPADVLGAGAGRLAAVFAAATAVRDHLLADPRFAEVDSAELMSRDLPVEERPAGPARVGGDTVGISAIDSDGYAVSLIQSVYNSFGSAVLEPSTGILMQNRGRSFSLDPRSPNVVAPGKRPRHTLMPVLVTREGQVRWVSSTMGGHGQPQIHTQLLLRSMAGEPPAQAVDAPRWIVGVQESGDTNETVYVEGDVPSETARSLARHGFVAKPVPPHDEWLGHANLIAAGPGGRFEAASDPRSDGSAVVGRR</sequence>
<dbReference type="PANTHER" id="PTHR43881">
    <property type="entry name" value="GAMMA-GLUTAMYLTRANSPEPTIDASE (AFU_ORTHOLOGUE AFUA_4G13580)"/>
    <property type="match status" value="1"/>
</dbReference>
<dbReference type="AlphaFoldDB" id="A0A2W2DJL4"/>
<reference evidence="2 3" key="1">
    <citation type="submission" date="2018-01" db="EMBL/GenBank/DDBJ databases">
        <title>Draft genome sequence of Nonomuraea sp. KC333.</title>
        <authorList>
            <person name="Sahin N."/>
            <person name="Saygin H."/>
            <person name="Ay H."/>
        </authorList>
    </citation>
    <scope>NUCLEOTIDE SEQUENCE [LARGE SCALE GENOMIC DNA]</scope>
    <source>
        <strain evidence="2 3">KC333</strain>
    </source>
</reference>
<dbReference type="Proteomes" id="UP000249304">
    <property type="component" value="Unassembled WGS sequence"/>
</dbReference>
<dbReference type="Gene3D" id="3.60.20.40">
    <property type="match status" value="1"/>
</dbReference>
<evidence type="ECO:0000313" key="3">
    <source>
        <dbReference type="Proteomes" id="UP000249304"/>
    </source>
</evidence>
<proteinExistence type="predicted"/>
<dbReference type="OrthoDB" id="9781342at2"/>
<dbReference type="Gene3D" id="1.10.246.230">
    <property type="match status" value="1"/>
</dbReference>
<accession>A0A2W2DJL4</accession>
<dbReference type="PANTHER" id="PTHR43881:SF5">
    <property type="entry name" value="GAMMA-GLUTAMYLTRANSPEPTIDASE"/>
    <property type="match status" value="1"/>
</dbReference>
<dbReference type="EMBL" id="POUD01000196">
    <property type="protein sequence ID" value="PZG12146.1"/>
    <property type="molecule type" value="Genomic_DNA"/>
</dbReference>
<dbReference type="InterPro" id="IPR029055">
    <property type="entry name" value="Ntn_hydrolases_N"/>
</dbReference>
<dbReference type="Pfam" id="PF01019">
    <property type="entry name" value="G_glu_transpept"/>
    <property type="match status" value="1"/>
</dbReference>
<keyword evidence="3" id="KW-1185">Reference proteome</keyword>
<name>A0A2W2DJL4_9ACTN</name>
<dbReference type="RefSeq" id="WP_111183017.1">
    <property type="nucleotide sequence ID" value="NZ_POUD01000196.1"/>
</dbReference>
<evidence type="ECO:0000313" key="2">
    <source>
        <dbReference type="EMBL" id="PZG12146.1"/>
    </source>
</evidence>
<dbReference type="PRINTS" id="PR01210">
    <property type="entry name" value="GGTRANSPTASE"/>
</dbReference>
<dbReference type="InterPro" id="IPR052896">
    <property type="entry name" value="GGT-like_enzyme"/>
</dbReference>
<organism evidence="2 3">
    <name type="scientific">Nonomuraea aridisoli</name>
    <dbReference type="NCBI Taxonomy" id="2070368"/>
    <lineage>
        <taxon>Bacteria</taxon>
        <taxon>Bacillati</taxon>
        <taxon>Actinomycetota</taxon>
        <taxon>Actinomycetes</taxon>
        <taxon>Streptosporangiales</taxon>
        <taxon>Streptosporangiaceae</taxon>
        <taxon>Nonomuraea</taxon>
    </lineage>
</organism>
<gene>
    <name evidence="2" type="ORF">C1J01_33670</name>
</gene>
<dbReference type="InterPro" id="IPR043137">
    <property type="entry name" value="GGT_ssub_C"/>
</dbReference>
<protein>
    <submittedName>
        <fullName evidence="2">Gamma-glutamyltranspeptidase</fullName>
    </submittedName>
</protein>
<comment type="caution">
    <text evidence="2">The sequence shown here is derived from an EMBL/GenBank/DDBJ whole genome shotgun (WGS) entry which is preliminary data.</text>
</comment>